<organism evidence="1 2">
    <name type="scientific">Parelaphostrongylus tenuis</name>
    <name type="common">Meningeal worm</name>
    <dbReference type="NCBI Taxonomy" id="148309"/>
    <lineage>
        <taxon>Eukaryota</taxon>
        <taxon>Metazoa</taxon>
        <taxon>Ecdysozoa</taxon>
        <taxon>Nematoda</taxon>
        <taxon>Chromadorea</taxon>
        <taxon>Rhabditida</taxon>
        <taxon>Rhabditina</taxon>
        <taxon>Rhabditomorpha</taxon>
        <taxon>Strongyloidea</taxon>
        <taxon>Metastrongylidae</taxon>
        <taxon>Parelaphostrongylus</taxon>
    </lineage>
</organism>
<protein>
    <submittedName>
        <fullName evidence="1">Uncharacterized protein</fullName>
    </submittedName>
</protein>
<dbReference type="AlphaFoldDB" id="A0AAD5R5R9"/>
<sequence length="73" mass="8370">MSSAKRRFDRNFPSMRMPFSFQSSDFISTAVRRQLLARLGPGCGQIDVVNHILERVMVDLLGFSIKRLIRDAL</sequence>
<dbReference type="Proteomes" id="UP001196413">
    <property type="component" value="Unassembled WGS sequence"/>
</dbReference>
<reference evidence="1" key="1">
    <citation type="submission" date="2021-06" db="EMBL/GenBank/DDBJ databases">
        <title>Parelaphostrongylus tenuis whole genome reference sequence.</title>
        <authorList>
            <person name="Garwood T.J."/>
            <person name="Larsen P.A."/>
            <person name="Fountain-Jones N.M."/>
            <person name="Garbe J.R."/>
            <person name="Macchietto M.G."/>
            <person name="Kania S.A."/>
            <person name="Gerhold R.W."/>
            <person name="Richards J.E."/>
            <person name="Wolf T.M."/>
        </authorList>
    </citation>
    <scope>NUCLEOTIDE SEQUENCE</scope>
    <source>
        <strain evidence="1">MNPRO001-30</strain>
        <tissue evidence="1">Meninges</tissue>
    </source>
</reference>
<accession>A0AAD5R5R9</accession>
<dbReference type="EMBL" id="JAHQIW010006746">
    <property type="protein sequence ID" value="KAJ1370165.1"/>
    <property type="molecule type" value="Genomic_DNA"/>
</dbReference>
<proteinExistence type="predicted"/>
<keyword evidence="2" id="KW-1185">Reference proteome</keyword>
<comment type="caution">
    <text evidence="1">The sequence shown here is derived from an EMBL/GenBank/DDBJ whole genome shotgun (WGS) entry which is preliminary data.</text>
</comment>
<gene>
    <name evidence="1" type="ORF">KIN20_031835</name>
</gene>
<evidence type="ECO:0000313" key="2">
    <source>
        <dbReference type="Proteomes" id="UP001196413"/>
    </source>
</evidence>
<evidence type="ECO:0000313" key="1">
    <source>
        <dbReference type="EMBL" id="KAJ1370165.1"/>
    </source>
</evidence>
<name>A0AAD5R5R9_PARTN</name>